<evidence type="ECO:0000313" key="1">
    <source>
        <dbReference type="EMBL" id="MBW2938760.1"/>
    </source>
</evidence>
<name>A0A9X1FQN7_9FLAO</name>
<organism evidence="1 2">
    <name type="scientific">Halomarinibacterium sedimenti</name>
    <dbReference type="NCBI Taxonomy" id="2857106"/>
    <lineage>
        <taxon>Bacteria</taxon>
        <taxon>Pseudomonadati</taxon>
        <taxon>Bacteroidota</taxon>
        <taxon>Flavobacteriia</taxon>
        <taxon>Flavobacteriales</taxon>
        <taxon>Flavobacteriaceae</taxon>
        <taxon>Halomarinibacterium</taxon>
    </lineage>
</organism>
<evidence type="ECO:0000313" key="2">
    <source>
        <dbReference type="Proteomes" id="UP001138686"/>
    </source>
</evidence>
<sequence length="214" mass="24400">MFRLFFCFSLSFLLFSSCKKDDASTQNIEEENFYALTVGNTWEYEVSRYNSISEEYELLDMLLKVEITESQVVNNNTYFRFQTTSTGTDTCQPCIDCLGNNELKRDSLGYLINDTGKYLFSSENLEDYLVNSAQWGSVYGVLKEEPEFISTPAGNFETFQNDRYAVFPDGELADSRDVINYAPENGLVYITLSGVTNPIPLYKISLKSLSIIED</sequence>
<gene>
    <name evidence="1" type="ORF">KXJ69_11615</name>
</gene>
<reference evidence="1" key="1">
    <citation type="submission" date="2021-07" db="EMBL/GenBank/DDBJ databases">
        <title>Aureisphaera sp. CAU 1614 isolated from sea sediment.</title>
        <authorList>
            <person name="Kim W."/>
        </authorList>
    </citation>
    <scope>NUCLEOTIDE SEQUENCE</scope>
    <source>
        <strain evidence="1">CAU 1614</strain>
    </source>
</reference>
<protein>
    <submittedName>
        <fullName evidence="1">Uncharacterized protein</fullName>
    </submittedName>
</protein>
<comment type="caution">
    <text evidence="1">The sequence shown here is derived from an EMBL/GenBank/DDBJ whole genome shotgun (WGS) entry which is preliminary data.</text>
</comment>
<keyword evidence="2" id="KW-1185">Reference proteome</keyword>
<accession>A0A9X1FQN7</accession>
<dbReference type="Proteomes" id="UP001138686">
    <property type="component" value="Unassembled WGS sequence"/>
</dbReference>
<proteinExistence type="predicted"/>
<dbReference type="AlphaFoldDB" id="A0A9X1FQN7"/>
<dbReference type="EMBL" id="JAHWDP010000005">
    <property type="protein sequence ID" value="MBW2938760.1"/>
    <property type="molecule type" value="Genomic_DNA"/>
</dbReference>
<dbReference type="PROSITE" id="PS51257">
    <property type="entry name" value="PROKAR_LIPOPROTEIN"/>
    <property type="match status" value="1"/>
</dbReference>
<dbReference type="RefSeq" id="WP_219053288.1">
    <property type="nucleotide sequence ID" value="NZ_JAHWDP010000005.1"/>
</dbReference>